<dbReference type="PROSITE" id="PS00445">
    <property type="entry name" value="FGGY_KINASES_2"/>
    <property type="match status" value="1"/>
</dbReference>
<keyword evidence="11" id="KW-1185">Reference proteome</keyword>
<feature type="domain" description="Carbohydrate kinase FGGY N-terminal" evidence="8">
    <location>
        <begin position="16"/>
        <end position="261"/>
    </location>
</feature>
<keyword evidence="2 7" id="KW-0808">Transferase</keyword>
<dbReference type="InterPro" id="IPR018485">
    <property type="entry name" value="FGGY_C"/>
</dbReference>
<dbReference type="GO" id="GO:0004370">
    <property type="term" value="F:glycerol kinase activity"/>
    <property type="evidence" value="ECO:0007669"/>
    <property type="project" value="UniProtKB-EC"/>
</dbReference>
<proteinExistence type="inferred from homology"/>
<evidence type="ECO:0000313" key="10">
    <source>
        <dbReference type="EMBL" id="MDR7120413.1"/>
    </source>
</evidence>
<evidence type="ECO:0000256" key="3">
    <source>
        <dbReference type="ARBA" id="ARBA00022741"/>
    </source>
</evidence>
<protein>
    <submittedName>
        <fullName evidence="10">Glycerol kinase</fullName>
        <ecNumber evidence="10">2.7.1.30</ecNumber>
    </submittedName>
</protein>
<organism evidence="10 11">
    <name type="scientific">Rheinheimera soli</name>
    <dbReference type="NCBI Taxonomy" id="443616"/>
    <lineage>
        <taxon>Bacteria</taxon>
        <taxon>Pseudomonadati</taxon>
        <taxon>Pseudomonadota</taxon>
        <taxon>Gammaproteobacteria</taxon>
        <taxon>Chromatiales</taxon>
        <taxon>Chromatiaceae</taxon>
        <taxon>Rheinheimera</taxon>
    </lineage>
</organism>
<evidence type="ECO:0000259" key="8">
    <source>
        <dbReference type="Pfam" id="PF00370"/>
    </source>
</evidence>
<comment type="caution">
    <text evidence="10">The sequence shown here is derived from an EMBL/GenBank/DDBJ whole genome shotgun (WGS) entry which is preliminary data.</text>
</comment>
<dbReference type="InterPro" id="IPR018484">
    <property type="entry name" value="FGGY_N"/>
</dbReference>
<name>A0ABU1VYD0_9GAMM</name>
<evidence type="ECO:0000313" key="11">
    <source>
        <dbReference type="Proteomes" id="UP001257909"/>
    </source>
</evidence>
<dbReference type="CDD" id="cd07786">
    <property type="entry name" value="FGGY_EcGK_like"/>
    <property type="match status" value="1"/>
</dbReference>
<reference evidence="10 11" key="1">
    <citation type="submission" date="2023-07" db="EMBL/GenBank/DDBJ databases">
        <title>Sorghum-associated microbial communities from plants grown in Nebraska, USA.</title>
        <authorList>
            <person name="Schachtman D."/>
        </authorList>
    </citation>
    <scope>NUCLEOTIDE SEQUENCE [LARGE SCALE GENOMIC DNA]</scope>
    <source>
        <strain evidence="10 11">4138</strain>
    </source>
</reference>
<gene>
    <name evidence="10" type="ORF">J2W69_001347</name>
</gene>
<keyword evidence="6" id="KW-0067">ATP-binding</keyword>
<evidence type="ECO:0000256" key="7">
    <source>
        <dbReference type="RuleBase" id="RU003733"/>
    </source>
</evidence>
<dbReference type="Pfam" id="PF02782">
    <property type="entry name" value="FGGY_C"/>
    <property type="match status" value="1"/>
</dbReference>
<keyword evidence="5" id="KW-0319">Glycerol metabolism</keyword>
<accession>A0ABU1VYD0</accession>
<dbReference type="NCBIfam" id="NF000756">
    <property type="entry name" value="PRK00047.1"/>
    <property type="match status" value="1"/>
</dbReference>
<evidence type="ECO:0000256" key="1">
    <source>
        <dbReference type="ARBA" id="ARBA00009156"/>
    </source>
</evidence>
<dbReference type="RefSeq" id="WP_310275845.1">
    <property type="nucleotide sequence ID" value="NZ_JAVDWR010000003.1"/>
</dbReference>
<keyword evidence="3" id="KW-0547">Nucleotide-binding</keyword>
<evidence type="ECO:0000256" key="2">
    <source>
        <dbReference type="ARBA" id="ARBA00022679"/>
    </source>
</evidence>
<dbReference type="Proteomes" id="UP001257909">
    <property type="component" value="Unassembled WGS sequence"/>
</dbReference>
<dbReference type="PANTHER" id="PTHR10196:SF78">
    <property type="entry name" value="GLYCEROL KINASE"/>
    <property type="match status" value="1"/>
</dbReference>
<comment type="similarity">
    <text evidence="1 7">Belongs to the FGGY kinase family.</text>
</comment>
<dbReference type="InterPro" id="IPR005999">
    <property type="entry name" value="Glycerol_kin"/>
</dbReference>
<dbReference type="InterPro" id="IPR043129">
    <property type="entry name" value="ATPase_NBD"/>
</dbReference>
<dbReference type="Pfam" id="PF00370">
    <property type="entry name" value="FGGY_N"/>
    <property type="match status" value="1"/>
</dbReference>
<evidence type="ECO:0000259" key="9">
    <source>
        <dbReference type="Pfam" id="PF02782"/>
    </source>
</evidence>
<keyword evidence="4 7" id="KW-0418">Kinase</keyword>
<dbReference type="InterPro" id="IPR000577">
    <property type="entry name" value="Carb_kinase_FGGY"/>
</dbReference>
<evidence type="ECO:0000256" key="6">
    <source>
        <dbReference type="ARBA" id="ARBA00022840"/>
    </source>
</evidence>
<dbReference type="InterPro" id="IPR018483">
    <property type="entry name" value="Carb_kinase_FGGY_CS"/>
</dbReference>
<evidence type="ECO:0000256" key="4">
    <source>
        <dbReference type="ARBA" id="ARBA00022777"/>
    </source>
</evidence>
<feature type="domain" description="Carbohydrate kinase FGGY C-terminal" evidence="9">
    <location>
        <begin position="271"/>
        <end position="459"/>
    </location>
</feature>
<dbReference type="PIRSF" id="PIRSF000538">
    <property type="entry name" value="GlpK"/>
    <property type="match status" value="1"/>
</dbReference>
<dbReference type="EMBL" id="JAVDWR010000003">
    <property type="protein sequence ID" value="MDR7120413.1"/>
    <property type="molecule type" value="Genomic_DNA"/>
</dbReference>
<dbReference type="Gene3D" id="3.30.420.40">
    <property type="match status" value="2"/>
</dbReference>
<dbReference type="PROSITE" id="PS00933">
    <property type="entry name" value="FGGY_KINASES_1"/>
    <property type="match status" value="1"/>
</dbReference>
<dbReference type="SUPFAM" id="SSF53067">
    <property type="entry name" value="Actin-like ATPase domain"/>
    <property type="match status" value="2"/>
</dbReference>
<evidence type="ECO:0000256" key="5">
    <source>
        <dbReference type="ARBA" id="ARBA00022798"/>
    </source>
</evidence>
<dbReference type="EC" id="2.7.1.30" evidence="10"/>
<sequence>MMQMTTEPELKRQQAILSIDQGTSSSRALLFNRDGKVVAVAQQELDCVYPDQGWVEQDAELIWLSVLKVCRQVLAQAVQLGIEVLGVSISNQRETTVLWHKAKDKVLAPAIVWQDRRTADYCQQLKDQGHETLVQQKTGLLLDPYFSASKIQWLLTHNADVLQALADNELAFGTIDSFLLWRLTSGQVHATDTTNASRTLLLNLQSLNWDQELLQLFGVPEQILPAVKQSADTYGLCDTRLFGLALPVLALVGDQQAAALGQGCISAGSLKSTYGTGCFALLNTGSSPLFSKHRLLTTVAFTVQGQTFYALEGAIFVAGAAVKWLRDQLGVITQASETEALAQSLPDNGGVYLVPAFTGLAAPHWQPEARASLIGMTLGTGKAHIARAALEAVVYQTADLLAAMLADGAKVEQLQIDGGMVANNWLCQHLADVLNLPVLKPSQNEASAYGASVLAGVALGWFESLADVQFSSEAQQFLPQMSADKRCQLLSGWQKALNSVLL</sequence>
<dbReference type="PANTHER" id="PTHR10196">
    <property type="entry name" value="SUGAR KINASE"/>
    <property type="match status" value="1"/>
</dbReference>
<dbReference type="NCBIfam" id="TIGR01311">
    <property type="entry name" value="glycerol_kin"/>
    <property type="match status" value="1"/>
</dbReference>